<accession>A0A7L6VER7</accession>
<feature type="domain" description="Fimbrial-type adhesion" evidence="1">
    <location>
        <begin position="30"/>
        <end position="191"/>
    </location>
</feature>
<evidence type="ECO:0000259" key="1">
    <source>
        <dbReference type="Pfam" id="PF00419"/>
    </source>
</evidence>
<reference evidence="2 3" key="1">
    <citation type="submission" date="2020-06" db="EMBL/GenBank/DDBJ databases">
        <title>REHAB project genomes.</title>
        <authorList>
            <person name="Shaw L.P."/>
        </authorList>
    </citation>
    <scope>NUCLEOTIDE SEQUENCE [LARGE SCALE GENOMIC DNA]</scope>
    <source>
        <strain evidence="2 3">RHB28-C13</strain>
    </source>
</reference>
<dbReference type="Gene3D" id="2.60.40.1090">
    <property type="entry name" value="Fimbrial-type adhesion domain"/>
    <property type="match status" value="1"/>
</dbReference>
<dbReference type="PANTHER" id="PTHR33420:SF33">
    <property type="entry name" value="MINOR FIMBRIAL SUBUNIT"/>
    <property type="match status" value="1"/>
</dbReference>
<name>A0A7L6VER7_ESCFE</name>
<dbReference type="InterPro" id="IPR000259">
    <property type="entry name" value="Adhesion_dom_fimbrial"/>
</dbReference>
<dbReference type="GO" id="GO:0043709">
    <property type="term" value="P:cell adhesion involved in single-species biofilm formation"/>
    <property type="evidence" value="ECO:0007669"/>
    <property type="project" value="TreeGrafter"/>
</dbReference>
<dbReference type="AlphaFoldDB" id="A0A7L6VER7"/>
<proteinExistence type="predicted"/>
<dbReference type="Proteomes" id="UP000510927">
    <property type="component" value="Chromosome"/>
</dbReference>
<dbReference type="Pfam" id="PF00419">
    <property type="entry name" value="Fimbrial"/>
    <property type="match status" value="1"/>
</dbReference>
<dbReference type="SUPFAM" id="SSF49401">
    <property type="entry name" value="Bacterial adhesins"/>
    <property type="match status" value="1"/>
</dbReference>
<dbReference type="GeneID" id="75058755"/>
<dbReference type="PANTHER" id="PTHR33420">
    <property type="entry name" value="FIMBRIAL SUBUNIT ELFA-RELATED"/>
    <property type="match status" value="1"/>
</dbReference>
<sequence>MIKMTPYKLTILMGILFSPSVFATDINVDFTATVKATTCNITLTALNGSSVTDDGNDNYTLRIPNMGLDKIVNKTAEAQADFKLVASGCSGGISWIDTTLSGNKSGSAPKLIAPLSSDTSSTTSYIGMGIKKINTDDSTFLTPNSAEKIRWSLTEINTDGLSMTVALRETGAGQGMPGNFRAKATFNFTYQ</sequence>
<protein>
    <submittedName>
        <fullName evidence="2">Fimbrial protein</fullName>
    </submittedName>
</protein>
<organism evidence="2 3">
    <name type="scientific">Escherichia fergusonii</name>
    <dbReference type="NCBI Taxonomy" id="564"/>
    <lineage>
        <taxon>Bacteria</taxon>
        <taxon>Pseudomonadati</taxon>
        <taxon>Pseudomonadota</taxon>
        <taxon>Gammaproteobacteria</taxon>
        <taxon>Enterobacterales</taxon>
        <taxon>Enterobacteriaceae</taxon>
        <taxon>Escherichia</taxon>
    </lineage>
</organism>
<dbReference type="RefSeq" id="WP_000594336.1">
    <property type="nucleotide sequence ID" value="NZ_AP027926.1"/>
</dbReference>
<dbReference type="InterPro" id="IPR008966">
    <property type="entry name" value="Adhesion_dom_sf"/>
</dbReference>
<dbReference type="OMA" id="ANEVEMT"/>
<gene>
    <name evidence="2" type="ORF">HVY52_04100</name>
</gene>
<evidence type="ECO:0000313" key="3">
    <source>
        <dbReference type="Proteomes" id="UP000510927"/>
    </source>
</evidence>
<dbReference type="InterPro" id="IPR036937">
    <property type="entry name" value="Adhesion_dom_fimbrial_sf"/>
</dbReference>
<dbReference type="InterPro" id="IPR050263">
    <property type="entry name" value="Bact_Fimbrial_Adh_Pro"/>
</dbReference>
<dbReference type="EMBL" id="CP055675">
    <property type="protein sequence ID" value="QLM99031.1"/>
    <property type="molecule type" value="Genomic_DNA"/>
</dbReference>
<dbReference type="GO" id="GO:0009289">
    <property type="term" value="C:pilus"/>
    <property type="evidence" value="ECO:0007669"/>
    <property type="project" value="InterPro"/>
</dbReference>
<evidence type="ECO:0000313" key="2">
    <source>
        <dbReference type="EMBL" id="QLM99031.1"/>
    </source>
</evidence>